<dbReference type="KEGG" id="pbro:HOP40_13900"/>
<dbReference type="Proteomes" id="UP000505377">
    <property type="component" value="Chromosome"/>
</dbReference>
<proteinExistence type="predicted"/>
<keyword evidence="3" id="KW-1185">Reference proteome</keyword>
<evidence type="ECO:0000256" key="1">
    <source>
        <dbReference type="SAM" id="Phobius"/>
    </source>
</evidence>
<keyword evidence="1" id="KW-1133">Transmembrane helix</keyword>
<feature type="transmembrane region" description="Helical" evidence="1">
    <location>
        <begin position="57"/>
        <end position="78"/>
    </location>
</feature>
<dbReference type="Pfam" id="PF17197">
    <property type="entry name" value="DUF5134"/>
    <property type="match status" value="1"/>
</dbReference>
<sequence length="173" mass="17552">MLMTTLAVVLAVGCLAVAAVHLLRLRLDPPGEAAHAAMGFGMAAMFSPLGDPVPGPVWAAVFLVCGAWFAAAALRLPAGRGRDDAVQHVVGSGAMLFMLLGGHGGGWGPAPLLAMVLAGWFAWHALRCGDRLGSVPAPGAVLVRTAVLRDARTAALAHVAMAGAMTVMLVGMV</sequence>
<gene>
    <name evidence="2" type="ORF">HOP40_13900</name>
</gene>
<protein>
    <submittedName>
        <fullName evidence="2">DUF5134 domain-containing protein</fullName>
    </submittedName>
</protein>
<accession>A0A6M6JHY4</accession>
<feature type="transmembrane region" description="Helical" evidence="1">
    <location>
        <begin position="154"/>
        <end position="172"/>
    </location>
</feature>
<reference evidence="2 3" key="1">
    <citation type="submission" date="2020-05" db="EMBL/GenBank/DDBJ databases">
        <authorList>
            <person name="Mo P."/>
        </authorList>
    </citation>
    <scope>NUCLEOTIDE SEQUENCE [LARGE SCALE GENOMIC DNA]</scope>
    <source>
        <strain evidence="2 3">Gen01</strain>
    </source>
</reference>
<organism evidence="2 3">
    <name type="scientific">Pseudonocardia broussonetiae</name>
    <dbReference type="NCBI Taxonomy" id="2736640"/>
    <lineage>
        <taxon>Bacteria</taxon>
        <taxon>Bacillati</taxon>
        <taxon>Actinomycetota</taxon>
        <taxon>Actinomycetes</taxon>
        <taxon>Pseudonocardiales</taxon>
        <taxon>Pseudonocardiaceae</taxon>
        <taxon>Pseudonocardia</taxon>
    </lineage>
</organism>
<evidence type="ECO:0000313" key="3">
    <source>
        <dbReference type="Proteomes" id="UP000505377"/>
    </source>
</evidence>
<dbReference type="AlphaFoldDB" id="A0A6M6JHY4"/>
<name>A0A6M6JHY4_9PSEU</name>
<dbReference type="EMBL" id="CP053564">
    <property type="protein sequence ID" value="QJY46775.1"/>
    <property type="molecule type" value="Genomic_DNA"/>
</dbReference>
<keyword evidence="1" id="KW-0812">Transmembrane</keyword>
<dbReference type="InterPro" id="IPR033458">
    <property type="entry name" value="DUF5134"/>
</dbReference>
<keyword evidence="1" id="KW-0472">Membrane</keyword>
<feature type="transmembrane region" description="Helical" evidence="1">
    <location>
        <begin position="108"/>
        <end position="126"/>
    </location>
</feature>
<evidence type="ECO:0000313" key="2">
    <source>
        <dbReference type="EMBL" id="QJY46775.1"/>
    </source>
</evidence>